<evidence type="ECO:0000313" key="1">
    <source>
        <dbReference type="EMBL" id="KAG0421734.1"/>
    </source>
</evidence>
<keyword evidence="2" id="KW-1185">Reference proteome</keyword>
<proteinExistence type="predicted"/>
<protein>
    <submittedName>
        <fullName evidence="1">Uncharacterized protein</fullName>
    </submittedName>
</protein>
<name>A0AC60PM96_IXOPE</name>
<evidence type="ECO:0000313" key="2">
    <source>
        <dbReference type="Proteomes" id="UP000805193"/>
    </source>
</evidence>
<accession>A0AC60PM96</accession>
<organism evidence="1 2">
    <name type="scientific">Ixodes persulcatus</name>
    <name type="common">Taiga tick</name>
    <dbReference type="NCBI Taxonomy" id="34615"/>
    <lineage>
        <taxon>Eukaryota</taxon>
        <taxon>Metazoa</taxon>
        <taxon>Ecdysozoa</taxon>
        <taxon>Arthropoda</taxon>
        <taxon>Chelicerata</taxon>
        <taxon>Arachnida</taxon>
        <taxon>Acari</taxon>
        <taxon>Parasitiformes</taxon>
        <taxon>Ixodida</taxon>
        <taxon>Ixodoidea</taxon>
        <taxon>Ixodidae</taxon>
        <taxon>Ixodinae</taxon>
        <taxon>Ixodes</taxon>
    </lineage>
</organism>
<sequence length="206" mass="23284">MVATAVNQQGEVISSCCIKTSEPEVAEERLAASNPAVRQRKNLYSRAQGPGRPREDVNESTAHLDTGALVSPRQRDGIRLVTFRDILDHYTGERLRYPPAHPSLDKRTSVAWRRLQTGSFPSPSLLNKWYPDKYKPNCKLCSGHANLRHMVWECSRIDRKSHPLLEKIDNQESWETLLLCSDPSVQNQLVQLSEDAAKTQRVQAAV</sequence>
<dbReference type="EMBL" id="JABSTQ010010324">
    <property type="protein sequence ID" value="KAG0421734.1"/>
    <property type="molecule type" value="Genomic_DNA"/>
</dbReference>
<reference evidence="1 2" key="1">
    <citation type="journal article" date="2020" name="Cell">
        <title>Large-Scale Comparative Analyses of Tick Genomes Elucidate Their Genetic Diversity and Vector Capacities.</title>
        <authorList>
            <consortium name="Tick Genome and Microbiome Consortium (TIGMIC)"/>
            <person name="Jia N."/>
            <person name="Wang J."/>
            <person name="Shi W."/>
            <person name="Du L."/>
            <person name="Sun Y."/>
            <person name="Zhan W."/>
            <person name="Jiang J.F."/>
            <person name="Wang Q."/>
            <person name="Zhang B."/>
            <person name="Ji P."/>
            <person name="Bell-Sakyi L."/>
            <person name="Cui X.M."/>
            <person name="Yuan T.T."/>
            <person name="Jiang B.G."/>
            <person name="Yang W.F."/>
            <person name="Lam T.T."/>
            <person name="Chang Q.C."/>
            <person name="Ding S.J."/>
            <person name="Wang X.J."/>
            <person name="Zhu J.G."/>
            <person name="Ruan X.D."/>
            <person name="Zhao L."/>
            <person name="Wei J.T."/>
            <person name="Ye R.Z."/>
            <person name="Que T.C."/>
            <person name="Du C.H."/>
            <person name="Zhou Y.H."/>
            <person name="Cheng J.X."/>
            <person name="Dai P.F."/>
            <person name="Guo W.B."/>
            <person name="Han X.H."/>
            <person name="Huang E.J."/>
            <person name="Li L.F."/>
            <person name="Wei W."/>
            <person name="Gao Y.C."/>
            <person name="Liu J.Z."/>
            <person name="Shao H.Z."/>
            <person name="Wang X."/>
            <person name="Wang C.C."/>
            <person name="Yang T.C."/>
            <person name="Huo Q.B."/>
            <person name="Li W."/>
            <person name="Chen H.Y."/>
            <person name="Chen S.E."/>
            <person name="Zhou L.G."/>
            <person name="Ni X.B."/>
            <person name="Tian J.H."/>
            <person name="Sheng Y."/>
            <person name="Liu T."/>
            <person name="Pan Y.S."/>
            <person name="Xia L.Y."/>
            <person name="Li J."/>
            <person name="Zhao F."/>
            <person name="Cao W.C."/>
        </authorList>
    </citation>
    <scope>NUCLEOTIDE SEQUENCE [LARGE SCALE GENOMIC DNA]</scope>
    <source>
        <strain evidence="1">Iper-2018</strain>
    </source>
</reference>
<dbReference type="Proteomes" id="UP000805193">
    <property type="component" value="Unassembled WGS sequence"/>
</dbReference>
<comment type="caution">
    <text evidence="1">The sequence shown here is derived from an EMBL/GenBank/DDBJ whole genome shotgun (WGS) entry which is preliminary data.</text>
</comment>
<gene>
    <name evidence="1" type="ORF">HPB47_002394</name>
</gene>